<dbReference type="OrthoDB" id="2953744at2759"/>
<feature type="non-terminal residue" evidence="1">
    <location>
        <position position="143"/>
    </location>
</feature>
<reference evidence="1 2" key="1">
    <citation type="submission" date="2014-06" db="EMBL/GenBank/DDBJ databases">
        <title>Evolutionary Origins and Diversification of the Mycorrhizal Mutualists.</title>
        <authorList>
            <consortium name="DOE Joint Genome Institute"/>
            <consortium name="Mycorrhizal Genomics Consortium"/>
            <person name="Kohler A."/>
            <person name="Kuo A."/>
            <person name="Nagy L.G."/>
            <person name="Floudas D."/>
            <person name="Copeland A."/>
            <person name="Barry K.W."/>
            <person name="Cichocki N."/>
            <person name="Veneault-Fourrey C."/>
            <person name="LaButti K."/>
            <person name="Lindquist E.A."/>
            <person name="Lipzen A."/>
            <person name="Lundell T."/>
            <person name="Morin E."/>
            <person name="Murat C."/>
            <person name="Riley R."/>
            <person name="Ohm R."/>
            <person name="Sun H."/>
            <person name="Tunlid A."/>
            <person name="Henrissat B."/>
            <person name="Grigoriev I.V."/>
            <person name="Hibbett D.S."/>
            <person name="Martin F."/>
        </authorList>
    </citation>
    <scope>NUCLEOTIDE SEQUENCE [LARGE SCALE GENOMIC DNA]</scope>
    <source>
        <strain evidence="1 2">SS14</strain>
    </source>
</reference>
<evidence type="ECO:0000313" key="1">
    <source>
        <dbReference type="EMBL" id="KIJ44234.1"/>
    </source>
</evidence>
<proteinExistence type="predicted"/>
<accession>A0A0C9VB81</accession>
<organism evidence="1 2">
    <name type="scientific">Sphaerobolus stellatus (strain SS14)</name>
    <dbReference type="NCBI Taxonomy" id="990650"/>
    <lineage>
        <taxon>Eukaryota</taxon>
        <taxon>Fungi</taxon>
        <taxon>Dikarya</taxon>
        <taxon>Basidiomycota</taxon>
        <taxon>Agaricomycotina</taxon>
        <taxon>Agaricomycetes</taxon>
        <taxon>Phallomycetidae</taxon>
        <taxon>Geastrales</taxon>
        <taxon>Sphaerobolaceae</taxon>
        <taxon>Sphaerobolus</taxon>
    </lineage>
</organism>
<dbReference type="HOGENOM" id="CLU_104293_1_0_1"/>
<protein>
    <submittedName>
        <fullName evidence="1">Uncharacterized protein</fullName>
    </submittedName>
</protein>
<dbReference type="Proteomes" id="UP000054279">
    <property type="component" value="Unassembled WGS sequence"/>
</dbReference>
<evidence type="ECO:0000313" key="2">
    <source>
        <dbReference type="Proteomes" id="UP000054279"/>
    </source>
</evidence>
<dbReference type="Pfam" id="PF14223">
    <property type="entry name" value="Retrotran_gag_2"/>
    <property type="match status" value="1"/>
</dbReference>
<name>A0A0C9VB81_SPHS4</name>
<dbReference type="EMBL" id="KN837118">
    <property type="protein sequence ID" value="KIJ44234.1"/>
    <property type="molecule type" value="Genomic_DNA"/>
</dbReference>
<gene>
    <name evidence="1" type="ORF">M422DRAFT_127218</name>
</gene>
<keyword evidence="2" id="KW-1185">Reference proteome</keyword>
<sequence length="143" mass="15795">MPATDSAPQCPTLTGPEEYQRWKLRIKSILNREKVGDTLLDNITLPTPGNHGSDTWEIHDAKAHGIITQYISDQLLLDLASETTAQGLFNAIVKIFEKTNIGVTAFYIFISMMNIQWDGESPISQHISAISAANTHLVSMKKG</sequence>
<dbReference type="AlphaFoldDB" id="A0A0C9VB81"/>